<feature type="region of interest" description="Disordered" evidence="1">
    <location>
        <begin position="1"/>
        <end position="20"/>
    </location>
</feature>
<protein>
    <submittedName>
        <fullName evidence="3">Urocortin-3 isoform X2</fullName>
    </submittedName>
</protein>
<sequence>MISWTSITQTSTSDSSREGIHDRNNQLVPRISYCKQFLLPLHSVMTRRQFPPLQHERFGLDDPLRLEARSVYSNLKLEESQRRLKKSGALALSTTPPNPFCRAGCLLLQIRRVSHTNELWKRSYIPSLGQNSLQSLAKISCNKSKTCNYTV</sequence>
<accession>A0A6P5J561</accession>
<feature type="compositionally biased region" description="Low complexity" evidence="1">
    <location>
        <begin position="1"/>
        <end position="14"/>
    </location>
</feature>
<reference evidence="3" key="1">
    <citation type="submission" date="2025-08" db="UniProtKB">
        <authorList>
            <consortium name="RefSeq"/>
        </authorList>
    </citation>
    <scope>IDENTIFICATION</scope>
    <source>
        <tissue evidence="3">Spleen</tissue>
    </source>
</reference>
<name>A0A6P5J561_PHACI</name>
<keyword evidence="2" id="KW-1185">Reference proteome</keyword>
<dbReference type="CTD" id="114131"/>
<proteinExistence type="predicted"/>
<evidence type="ECO:0000256" key="1">
    <source>
        <dbReference type="SAM" id="MobiDB-lite"/>
    </source>
</evidence>
<evidence type="ECO:0000313" key="2">
    <source>
        <dbReference type="Proteomes" id="UP000515140"/>
    </source>
</evidence>
<evidence type="ECO:0000313" key="3">
    <source>
        <dbReference type="RefSeq" id="XP_020829355.1"/>
    </source>
</evidence>
<dbReference type="RefSeq" id="XP_020829355.1">
    <property type="nucleotide sequence ID" value="XM_020973696.1"/>
</dbReference>
<dbReference type="Proteomes" id="UP000515140">
    <property type="component" value="Unplaced"/>
</dbReference>
<gene>
    <name evidence="3" type="primary">UCN3</name>
</gene>
<organism evidence="2 3">
    <name type="scientific">Phascolarctos cinereus</name>
    <name type="common">Koala</name>
    <dbReference type="NCBI Taxonomy" id="38626"/>
    <lineage>
        <taxon>Eukaryota</taxon>
        <taxon>Metazoa</taxon>
        <taxon>Chordata</taxon>
        <taxon>Craniata</taxon>
        <taxon>Vertebrata</taxon>
        <taxon>Euteleostomi</taxon>
        <taxon>Mammalia</taxon>
        <taxon>Metatheria</taxon>
        <taxon>Diprotodontia</taxon>
        <taxon>Phascolarctidae</taxon>
        <taxon>Phascolarctos</taxon>
    </lineage>
</organism>
<dbReference type="AlphaFoldDB" id="A0A6P5J561"/>
<dbReference type="GeneID" id="110199014"/>